<accession>A0AAI9XFD2</accession>
<proteinExistence type="predicted"/>
<name>A0AAI9XFD2_9PEZI</name>
<gene>
    <name evidence="1" type="ORF">CCUS01_12760</name>
</gene>
<protein>
    <submittedName>
        <fullName evidence="1">Uncharacterized protein</fullName>
    </submittedName>
</protein>
<sequence>MHGHSISERAAALCDSVSYRRGHDNPTGCEKSEGIGATRHEAIHFDVYVYGETRAFPTFRIFKWGEQHQHFLYKGIGGTLTASRRDACGFAIAATASIRIRVSGESNQRLHQGSRSREALWLTGILPFSGYTYSHLHSLRLPSFRVFFQLVDMDHPFFLRVLAKVIAMKRRTFVGVDPSFLQTERRADKDTQADHLDNHVHAWKGRHRIVQAAKRAGSRSDPAKFKEVLLVYPGT</sequence>
<keyword evidence="2" id="KW-1185">Reference proteome</keyword>
<evidence type="ECO:0000313" key="1">
    <source>
        <dbReference type="EMBL" id="KAK1445266.1"/>
    </source>
</evidence>
<dbReference type="EMBL" id="MPDP01000325">
    <property type="protein sequence ID" value="KAK1445266.1"/>
    <property type="molecule type" value="Genomic_DNA"/>
</dbReference>
<comment type="caution">
    <text evidence="1">The sequence shown here is derived from an EMBL/GenBank/DDBJ whole genome shotgun (WGS) entry which is preliminary data.</text>
</comment>
<organism evidence="1 2">
    <name type="scientific">Colletotrichum cuscutae</name>
    <dbReference type="NCBI Taxonomy" id="1209917"/>
    <lineage>
        <taxon>Eukaryota</taxon>
        <taxon>Fungi</taxon>
        <taxon>Dikarya</taxon>
        <taxon>Ascomycota</taxon>
        <taxon>Pezizomycotina</taxon>
        <taxon>Sordariomycetes</taxon>
        <taxon>Hypocreomycetidae</taxon>
        <taxon>Glomerellales</taxon>
        <taxon>Glomerellaceae</taxon>
        <taxon>Colletotrichum</taxon>
        <taxon>Colletotrichum acutatum species complex</taxon>
    </lineage>
</organism>
<dbReference type="Proteomes" id="UP001239213">
    <property type="component" value="Unassembled WGS sequence"/>
</dbReference>
<reference evidence="1" key="1">
    <citation type="submission" date="2016-11" db="EMBL/GenBank/DDBJ databases">
        <title>The genome sequence of Colletotrichum cuscutae.</title>
        <authorList>
            <person name="Baroncelli R."/>
        </authorList>
    </citation>
    <scope>NUCLEOTIDE SEQUENCE</scope>
    <source>
        <strain evidence="1">IMI 304802</strain>
    </source>
</reference>
<evidence type="ECO:0000313" key="2">
    <source>
        <dbReference type="Proteomes" id="UP001239213"/>
    </source>
</evidence>
<dbReference type="AlphaFoldDB" id="A0AAI9XFD2"/>